<accession>A0A3L7J9D6</accession>
<dbReference type="Proteomes" id="UP000281094">
    <property type="component" value="Unassembled WGS sequence"/>
</dbReference>
<evidence type="ECO:0000313" key="2">
    <source>
        <dbReference type="Proteomes" id="UP000281094"/>
    </source>
</evidence>
<dbReference type="RefSeq" id="WP_121644193.1">
    <property type="nucleotide sequence ID" value="NZ_RCWN01000001.1"/>
</dbReference>
<comment type="caution">
    <text evidence="1">The sequence shown here is derived from an EMBL/GenBank/DDBJ whole genome shotgun (WGS) entry which is preliminary data.</text>
</comment>
<protein>
    <submittedName>
        <fullName evidence="1">Uncharacterized protein</fullName>
    </submittedName>
</protein>
<dbReference type="EMBL" id="RCWN01000001">
    <property type="protein sequence ID" value="RLQ87226.1"/>
    <property type="molecule type" value="Genomic_DNA"/>
</dbReference>
<organism evidence="1 2">
    <name type="scientific">Notoacmeibacter ruber</name>
    <dbReference type="NCBI Taxonomy" id="2670375"/>
    <lineage>
        <taxon>Bacteria</taxon>
        <taxon>Pseudomonadati</taxon>
        <taxon>Pseudomonadota</taxon>
        <taxon>Alphaproteobacteria</taxon>
        <taxon>Hyphomicrobiales</taxon>
        <taxon>Notoacmeibacteraceae</taxon>
        <taxon>Notoacmeibacter</taxon>
    </lineage>
</organism>
<dbReference type="AlphaFoldDB" id="A0A3L7J9D6"/>
<proteinExistence type="predicted"/>
<reference evidence="1 2" key="1">
    <citation type="submission" date="2018-10" db="EMBL/GenBank/DDBJ databases">
        <title>Notoacmeibacter sp. M2BS9Y-3-1, whole genome shotgun sequence.</title>
        <authorList>
            <person name="Tuo L."/>
        </authorList>
    </citation>
    <scope>NUCLEOTIDE SEQUENCE [LARGE SCALE GENOMIC DNA]</scope>
    <source>
        <strain evidence="1 2">M2BS9Y-3-1</strain>
    </source>
</reference>
<name>A0A3L7J9D6_9HYPH</name>
<keyword evidence="2" id="KW-1185">Reference proteome</keyword>
<sequence>MPRFDDTRHDRACAAVDYLSRPAERLVVEGYRSSLSGCAERDPKAWAAAWMLYQNELGEIDGRIAFDGLVGLIGTLGRCATCPLRFFRRDISHLCRDEGLLLALVAAAQHGDEQTGQIAAEALSCPAKCGELAMAAAEYGFRLRMVGRTLLPISASFTASIADKKAQPARDDRPVAATLH</sequence>
<gene>
    <name evidence="1" type="ORF">D8780_02370</name>
</gene>
<evidence type="ECO:0000313" key="1">
    <source>
        <dbReference type="EMBL" id="RLQ87226.1"/>
    </source>
</evidence>